<organism evidence="4">
    <name type="scientific">Schizophyllum commune (strain H4-8 / FGSC 9210)</name>
    <name type="common">Split gill fungus</name>
    <dbReference type="NCBI Taxonomy" id="578458"/>
    <lineage>
        <taxon>Eukaryota</taxon>
        <taxon>Fungi</taxon>
        <taxon>Dikarya</taxon>
        <taxon>Basidiomycota</taxon>
        <taxon>Agaricomycotina</taxon>
        <taxon>Agaricomycetes</taxon>
        <taxon>Agaricomycetidae</taxon>
        <taxon>Agaricales</taxon>
        <taxon>Schizophyllaceae</taxon>
        <taxon>Schizophyllum</taxon>
    </lineage>
</organism>
<evidence type="ECO:0000313" key="4">
    <source>
        <dbReference type="Proteomes" id="UP000007431"/>
    </source>
</evidence>
<feature type="transmembrane region" description="Helical" evidence="1">
    <location>
        <begin position="278"/>
        <end position="300"/>
    </location>
</feature>
<feature type="transmembrane region" description="Helical" evidence="1">
    <location>
        <begin position="39"/>
        <end position="63"/>
    </location>
</feature>
<sequence length="407" mass="44845">MRTSSKMSDQATANGDATPPSYSSKFFDKGAAAAVSRQIYFKIVFGGLMMMAIVIFGIFSIYWGALWRIPAHNLPGWVIDFDGGQVGSTVTNALLQSTQGGSKITWTTRSTSDFPNGDIDVANSVVNEKIWVAVVINNGATSNLNDAVSTADPSYNGTSAVTAYGVEARNENAYRSFISPIVQQTMAQISSQYARQMAGQLANSSNVANILANAPQLIIQPVSFTLVNLRPFDVPVASAVTFVGLIYLLILSFFILLYSLLSKAFQVPFDRKYGDAGFVLFWMINFVGMLCLGLSLEAMITLLTIRFMPFFMILWIITNVSVCFMPIEVLPKFYHYGYAMPFYNVSHTVRSIVFGTKNTLGLNFGVLVAWIVISCITLPLFQWFVRRKLVAASRPVEVVDAEEKNNQ</sequence>
<dbReference type="AlphaFoldDB" id="D8Q9G5"/>
<feature type="transmembrane region" description="Helical" evidence="1">
    <location>
        <begin position="236"/>
        <end position="258"/>
    </location>
</feature>
<keyword evidence="1" id="KW-1133">Transmembrane helix</keyword>
<keyword evidence="1" id="KW-0472">Membrane</keyword>
<feature type="transmembrane region" description="Helical" evidence="1">
    <location>
        <begin position="364"/>
        <end position="385"/>
    </location>
</feature>
<evidence type="ECO:0000313" key="3">
    <source>
        <dbReference type="EMBL" id="EFI95653.1"/>
    </source>
</evidence>
<gene>
    <name evidence="3" type="ORF">SCHCODRAFT_68998</name>
</gene>
<dbReference type="VEuPathDB" id="FungiDB:SCHCODRAFT_01156033"/>
<dbReference type="Proteomes" id="UP000007431">
    <property type="component" value="Unassembled WGS sequence"/>
</dbReference>
<dbReference type="eggNOG" id="ENOG502QUA0">
    <property type="taxonomic scope" value="Eukaryota"/>
</dbReference>
<accession>D8Q9G5</accession>
<dbReference type="EMBL" id="GL377308">
    <property type="protein sequence ID" value="EFI95653.1"/>
    <property type="molecule type" value="Genomic_DNA"/>
</dbReference>
<dbReference type="InterPro" id="IPR022703">
    <property type="entry name" value="DUF3533"/>
</dbReference>
<dbReference type="HOGENOM" id="CLU_020178_2_0_1"/>
<proteinExistence type="predicted"/>
<dbReference type="OMA" id="CISKIAR"/>
<name>D8Q9G5_SCHCM</name>
<dbReference type="Pfam" id="PF12051">
    <property type="entry name" value="DUF3533"/>
    <property type="match status" value="1"/>
</dbReference>
<dbReference type="PANTHER" id="PTHR34814">
    <property type="entry name" value="NITROSOGUANIDINE RESISTANCE PROTEIN SNG1"/>
    <property type="match status" value="1"/>
</dbReference>
<dbReference type="PANTHER" id="PTHR34814:SF1">
    <property type="entry name" value="NITROSOGUANIDINE RESISTANCE PROTEIN SNG1"/>
    <property type="match status" value="1"/>
</dbReference>
<dbReference type="InParanoid" id="D8Q9G5"/>
<reference evidence="3 4" key="1">
    <citation type="journal article" date="2010" name="Nat. Biotechnol.">
        <title>Genome sequence of the model mushroom Schizophyllum commune.</title>
        <authorList>
            <person name="Ohm R.A."/>
            <person name="de Jong J.F."/>
            <person name="Lugones L.G."/>
            <person name="Aerts A."/>
            <person name="Kothe E."/>
            <person name="Stajich J.E."/>
            <person name="de Vries R.P."/>
            <person name="Record E."/>
            <person name="Levasseur A."/>
            <person name="Baker S.E."/>
            <person name="Bartholomew K.A."/>
            <person name="Coutinho P.M."/>
            <person name="Erdmann S."/>
            <person name="Fowler T.J."/>
            <person name="Gathman A.C."/>
            <person name="Lombard V."/>
            <person name="Henrissat B."/>
            <person name="Knabe N."/>
            <person name="Kuees U."/>
            <person name="Lilly W.W."/>
            <person name="Lindquist E."/>
            <person name="Lucas S."/>
            <person name="Magnuson J.K."/>
            <person name="Piumi F."/>
            <person name="Raudaskoski M."/>
            <person name="Salamov A."/>
            <person name="Schmutz J."/>
            <person name="Schwarze F.W.M.R."/>
            <person name="vanKuyk P.A."/>
            <person name="Horton J.S."/>
            <person name="Grigoriev I.V."/>
            <person name="Woesten H.A.B."/>
        </authorList>
    </citation>
    <scope>NUCLEOTIDE SEQUENCE [LARGE SCALE GENOMIC DNA]</scope>
    <source>
        <strain evidence="4">H4-8 / FGSC 9210</strain>
    </source>
</reference>
<protein>
    <recommendedName>
        <fullName evidence="2">DUF3533 domain-containing protein</fullName>
    </recommendedName>
</protein>
<dbReference type="InterPro" id="IPR053001">
    <property type="entry name" value="MNNG_permease-like"/>
</dbReference>
<dbReference type="GO" id="GO:0016020">
    <property type="term" value="C:membrane"/>
    <property type="evidence" value="ECO:0007669"/>
    <property type="project" value="TreeGrafter"/>
</dbReference>
<feature type="transmembrane region" description="Helical" evidence="1">
    <location>
        <begin position="307"/>
        <end position="327"/>
    </location>
</feature>
<keyword evidence="1" id="KW-0812">Transmembrane</keyword>
<dbReference type="Gene3D" id="3.40.1710.10">
    <property type="entry name" value="abc type-2 transporter like domain"/>
    <property type="match status" value="1"/>
</dbReference>
<keyword evidence="4" id="KW-1185">Reference proteome</keyword>
<evidence type="ECO:0000256" key="1">
    <source>
        <dbReference type="SAM" id="Phobius"/>
    </source>
</evidence>
<evidence type="ECO:0000259" key="2">
    <source>
        <dbReference type="Pfam" id="PF12051"/>
    </source>
</evidence>
<feature type="domain" description="DUF3533" evidence="2">
    <location>
        <begin position="48"/>
        <end position="256"/>
    </location>
</feature>